<keyword evidence="2" id="KW-1185">Reference proteome</keyword>
<sequence>MPEASSLALIRRDIDQKPHKLKRILRAEGLRREFFNGISDNEEEVVKAFVSGSNKNALKTKPKWSIATGNWLILTFSSYRDVGYLVD</sequence>
<dbReference type="Pfam" id="PF09365">
    <property type="entry name" value="DUF2461"/>
    <property type="match status" value="1"/>
</dbReference>
<dbReference type="Proteomes" id="UP000698800">
    <property type="component" value="Unassembled WGS sequence"/>
</dbReference>
<reference evidence="1" key="1">
    <citation type="submission" date="2021-03" db="EMBL/GenBank/DDBJ databases">
        <title>Comparative genomics and phylogenomic investigation of the class Geoglossomycetes provide insights into ecological specialization and systematics.</title>
        <authorList>
            <person name="Melie T."/>
            <person name="Pirro S."/>
            <person name="Miller A.N."/>
            <person name="Quandt A."/>
        </authorList>
    </citation>
    <scope>NUCLEOTIDE SEQUENCE</scope>
    <source>
        <strain evidence="1">GBOQ0MN5Z8</strain>
    </source>
</reference>
<organism evidence="1 2">
    <name type="scientific">Glutinoglossum americanum</name>
    <dbReference type="NCBI Taxonomy" id="1670608"/>
    <lineage>
        <taxon>Eukaryota</taxon>
        <taxon>Fungi</taxon>
        <taxon>Dikarya</taxon>
        <taxon>Ascomycota</taxon>
        <taxon>Pezizomycotina</taxon>
        <taxon>Geoglossomycetes</taxon>
        <taxon>Geoglossales</taxon>
        <taxon>Geoglossaceae</taxon>
        <taxon>Glutinoglossum</taxon>
    </lineage>
</organism>
<comment type="caution">
    <text evidence="1">The sequence shown here is derived from an EMBL/GenBank/DDBJ whole genome shotgun (WGS) entry which is preliminary data.</text>
</comment>
<dbReference type="AlphaFoldDB" id="A0A9P8L1N4"/>
<dbReference type="InterPro" id="IPR012808">
    <property type="entry name" value="CHP02453"/>
</dbReference>
<protein>
    <submittedName>
        <fullName evidence="1">Uncharacterized protein</fullName>
    </submittedName>
</protein>
<dbReference type="OrthoDB" id="2537769at2759"/>
<proteinExistence type="predicted"/>
<dbReference type="EMBL" id="JAGHQL010000037">
    <property type="protein sequence ID" value="KAH0543212.1"/>
    <property type="molecule type" value="Genomic_DNA"/>
</dbReference>
<gene>
    <name evidence="1" type="ORF">FGG08_002473</name>
</gene>
<name>A0A9P8L1N4_9PEZI</name>
<evidence type="ECO:0000313" key="1">
    <source>
        <dbReference type="EMBL" id="KAH0543212.1"/>
    </source>
</evidence>
<accession>A0A9P8L1N4</accession>
<evidence type="ECO:0000313" key="2">
    <source>
        <dbReference type="Proteomes" id="UP000698800"/>
    </source>
</evidence>